<dbReference type="OrthoDB" id="2827525at2"/>
<feature type="transmembrane region" description="Helical" evidence="1">
    <location>
        <begin position="45"/>
        <end position="68"/>
    </location>
</feature>
<feature type="transmembrane region" description="Helical" evidence="1">
    <location>
        <begin position="143"/>
        <end position="168"/>
    </location>
</feature>
<evidence type="ECO:0000313" key="5">
    <source>
        <dbReference type="Proteomes" id="UP000321621"/>
    </source>
</evidence>
<feature type="transmembrane region" description="Helical" evidence="1">
    <location>
        <begin position="377"/>
        <end position="394"/>
    </location>
</feature>
<dbReference type="Proteomes" id="UP000321621">
    <property type="component" value="Unassembled WGS sequence"/>
</dbReference>
<comment type="caution">
    <text evidence="2">The sequence shown here is derived from an EMBL/GenBank/DDBJ whole genome shotgun (WGS) entry which is preliminary data.</text>
</comment>
<evidence type="ECO:0000313" key="4">
    <source>
        <dbReference type="Proteomes" id="UP000266691"/>
    </source>
</evidence>
<evidence type="ECO:0000256" key="1">
    <source>
        <dbReference type="SAM" id="Phobius"/>
    </source>
</evidence>
<dbReference type="EMBL" id="VNWK01000026">
    <property type="protein sequence ID" value="TXJ94185.1"/>
    <property type="molecule type" value="Genomic_DNA"/>
</dbReference>
<dbReference type="AlphaFoldDB" id="A0A3A1NH16"/>
<feature type="transmembrane region" description="Helical" evidence="1">
    <location>
        <begin position="271"/>
        <end position="293"/>
    </location>
</feature>
<feature type="transmembrane region" description="Helical" evidence="1">
    <location>
        <begin position="237"/>
        <end position="259"/>
    </location>
</feature>
<feature type="transmembrane region" description="Helical" evidence="1">
    <location>
        <begin position="174"/>
        <end position="198"/>
    </location>
</feature>
<proteinExistence type="predicted"/>
<dbReference type="EMBL" id="QXFI01000026">
    <property type="protein sequence ID" value="RIV44269.1"/>
    <property type="molecule type" value="Genomic_DNA"/>
</dbReference>
<keyword evidence="1" id="KW-0812">Transmembrane</keyword>
<feature type="transmembrane region" description="Helical" evidence="1">
    <location>
        <begin position="103"/>
        <end position="122"/>
    </location>
</feature>
<keyword evidence="5" id="KW-1185">Reference proteome</keyword>
<gene>
    <name evidence="2" type="ORF">D2V05_12400</name>
    <name evidence="3" type="ORF">FQ017_12290</name>
</gene>
<reference evidence="2 4" key="1">
    <citation type="submission" date="2018-08" db="EMBL/GenBank/DDBJ databases">
        <title>Proposal of Muricauda 72 sp.nov. and Muricauda NH166 sp.nov., isolated from seawater.</title>
        <authorList>
            <person name="Cheng H."/>
            <person name="Wu Y.-H."/>
            <person name="Guo L.-L."/>
            <person name="Xu X.-W."/>
        </authorList>
    </citation>
    <scope>NUCLEOTIDE SEQUENCE [LARGE SCALE GENOMIC DNA]</scope>
    <source>
        <strain evidence="2 4">72</strain>
    </source>
</reference>
<feature type="transmembrane region" description="Helical" evidence="1">
    <location>
        <begin position="313"/>
        <end position="336"/>
    </location>
</feature>
<evidence type="ECO:0000313" key="3">
    <source>
        <dbReference type="EMBL" id="TXJ94185.1"/>
    </source>
</evidence>
<dbReference type="RefSeq" id="WP_119647950.1">
    <property type="nucleotide sequence ID" value="NZ_QXFI01000026.1"/>
</dbReference>
<keyword evidence="1" id="KW-1133">Transmembrane helix</keyword>
<organism evidence="2 4">
    <name type="scientific">Flagellimonas pelagia</name>
    <dbReference type="NCBI Taxonomy" id="2306998"/>
    <lineage>
        <taxon>Bacteria</taxon>
        <taxon>Pseudomonadati</taxon>
        <taxon>Bacteroidota</taxon>
        <taxon>Flavobacteriia</taxon>
        <taxon>Flavobacteriales</taxon>
        <taxon>Flavobacteriaceae</taxon>
        <taxon>Flagellimonas</taxon>
    </lineage>
</organism>
<feature type="transmembrane region" description="Helical" evidence="1">
    <location>
        <begin position="343"/>
        <end position="365"/>
    </location>
</feature>
<feature type="transmembrane region" description="Helical" evidence="1">
    <location>
        <begin position="80"/>
        <end position="97"/>
    </location>
</feature>
<evidence type="ECO:0008006" key="6">
    <source>
        <dbReference type="Google" id="ProtNLM"/>
    </source>
</evidence>
<keyword evidence="1" id="KW-0472">Membrane</keyword>
<sequence length="400" mass="46147">MKDSIYQRHIRVAMVYFAIAALLGILLRFYPIIHFGFNYRYVVHAHSHIALLGWVYVALTTLIHCCFVKKDTSDRRYEHIFWATQIALIGMLLTFPFQGYALLSIIFSTLFLIVSYVFFHHFSKHIHPKFGNSNALRCIKAALWYMVISSLGPWALGVIMATLGAQSIWYRLAIYFYLHFQYNGWMLLALIGLFLFAMERCGTAIPKKSFMRFLWILNAGVVLTFFLSTLWTRPSPGFYVLGGIGALAQCCSFVLLWVLAKKGNLVQQLSIIQYLLLRTVMVLVTIKIILQLLTSLPYFAQMAVIHLDFTIGYLHLTFLGVISMGLFFFVDHFGLFRITKRPYLLYVLGFLITESLIFYKGLAAWQHWAVFNRYTEILAWGSLFIPLGLLIMLARNRAKT</sequence>
<reference evidence="3 5" key="2">
    <citation type="submission" date="2019-07" db="EMBL/GenBank/DDBJ databases">
        <title>Draft genome of two Muricauda strains isolated from deep sea.</title>
        <authorList>
            <person name="Sun C."/>
        </authorList>
    </citation>
    <scope>NUCLEOTIDE SEQUENCE [LARGE SCALE GENOMIC DNA]</scope>
    <source>
        <strain evidence="3 5">72</strain>
    </source>
</reference>
<name>A0A3A1NH16_9FLAO</name>
<dbReference type="Proteomes" id="UP000266691">
    <property type="component" value="Unassembled WGS sequence"/>
</dbReference>
<feature type="transmembrane region" description="Helical" evidence="1">
    <location>
        <begin position="12"/>
        <end position="33"/>
    </location>
</feature>
<accession>A0A3A1NH16</accession>
<evidence type="ECO:0000313" key="2">
    <source>
        <dbReference type="EMBL" id="RIV44269.1"/>
    </source>
</evidence>
<protein>
    <recommendedName>
        <fullName evidence="6">NnrS family protein</fullName>
    </recommendedName>
</protein>
<feature type="transmembrane region" description="Helical" evidence="1">
    <location>
        <begin position="210"/>
        <end position="231"/>
    </location>
</feature>